<protein>
    <submittedName>
        <fullName evidence="2">Type I restriction enzyme, R subunit</fullName>
    </submittedName>
</protein>
<evidence type="ECO:0000313" key="1">
    <source>
        <dbReference type="EMBL" id="GEN26087.1"/>
    </source>
</evidence>
<organism evidence="2 3">
    <name type="scientific">Halomonas cupida</name>
    <dbReference type="NCBI Taxonomy" id="44933"/>
    <lineage>
        <taxon>Bacteria</taxon>
        <taxon>Pseudomonadati</taxon>
        <taxon>Pseudomonadota</taxon>
        <taxon>Gammaproteobacteria</taxon>
        <taxon>Oceanospirillales</taxon>
        <taxon>Halomonadaceae</taxon>
        <taxon>Halomonas</taxon>
    </lineage>
</organism>
<reference evidence="2 3" key="1">
    <citation type="submission" date="2016-11" db="EMBL/GenBank/DDBJ databases">
        <authorList>
            <person name="Jaros S."/>
            <person name="Januszkiewicz K."/>
            <person name="Wedrychowicz H."/>
        </authorList>
    </citation>
    <scope>NUCLEOTIDE SEQUENCE [LARGE SCALE GENOMIC DNA]</scope>
    <source>
        <strain evidence="2 3">DSM 4740</strain>
    </source>
</reference>
<dbReference type="EMBL" id="BJXU01000187">
    <property type="protein sequence ID" value="GEN26087.1"/>
    <property type="molecule type" value="Genomic_DNA"/>
</dbReference>
<gene>
    <name evidence="1" type="ORF">HCU01_40360</name>
    <name evidence="2" type="ORF">SAMN05660971_01219</name>
</gene>
<accession>A0A1M7CSJ4</accession>
<dbReference type="RefSeq" id="WP_073434108.1">
    <property type="nucleotide sequence ID" value="NZ_BJXU01000187.1"/>
</dbReference>
<dbReference type="Proteomes" id="UP000184123">
    <property type="component" value="Unassembled WGS sequence"/>
</dbReference>
<dbReference type="EMBL" id="FRCA01000002">
    <property type="protein sequence ID" value="SHL70150.1"/>
    <property type="molecule type" value="Genomic_DNA"/>
</dbReference>
<name>A0A1M7CSJ4_9GAMM</name>
<keyword evidence="4" id="KW-1185">Reference proteome</keyword>
<dbReference type="AlphaFoldDB" id="A0A1M7CSJ4"/>
<evidence type="ECO:0000313" key="3">
    <source>
        <dbReference type="Proteomes" id="UP000184123"/>
    </source>
</evidence>
<sequence>MANSGEALFQRDIIEAIRAYGWEVGIAGGCEHTGEEVSERDLTHYYLTKHNEKRLRLEGAEGDYGLTPVSEVGSGKPHDPEKQRLAKIIDRLDDLYGYGAEVSDDDKLHFTNGIVERDEAVMIQVQNHSEDQVMHGLFPKKVTDAVLDALSDQEKLSMPLLENDESGRECMFLMLKLFAGKSSCDLRCQK</sequence>
<evidence type="ECO:0000313" key="4">
    <source>
        <dbReference type="Proteomes" id="UP000321726"/>
    </source>
</evidence>
<dbReference type="Proteomes" id="UP000321726">
    <property type="component" value="Unassembled WGS sequence"/>
</dbReference>
<reference evidence="1 4" key="2">
    <citation type="submission" date="2019-07" db="EMBL/GenBank/DDBJ databases">
        <title>Whole genome shotgun sequence of Halomonas cupida NBRC 102219.</title>
        <authorList>
            <person name="Hosoyama A."/>
            <person name="Uohara A."/>
            <person name="Ohji S."/>
            <person name="Ichikawa N."/>
        </authorList>
    </citation>
    <scope>NUCLEOTIDE SEQUENCE [LARGE SCALE GENOMIC DNA]</scope>
    <source>
        <strain evidence="1 4">NBRC 102219</strain>
    </source>
</reference>
<evidence type="ECO:0000313" key="2">
    <source>
        <dbReference type="EMBL" id="SHL70150.1"/>
    </source>
</evidence>
<dbReference type="STRING" id="44933.SAMN05660971_01219"/>
<proteinExistence type="predicted"/>
<dbReference type="OrthoDB" id="9758243at2"/>